<evidence type="ECO:0000256" key="2">
    <source>
        <dbReference type="ARBA" id="ARBA00022723"/>
    </source>
</evidence>
<dbReference type="Pfam" id="PF03106">
    <property type="entry name" value="WRKY"/>
    <property type="match status" value="2"/>
</dbReference>
<feature type="domain" description="WRKY" evidence="11">
    <location>
        <begin position="446"/>
        <end position="511"/>
    </location>
</feature>
<dbReference type="Proteomes" id="UP001324115">
    <property type="component" value="Unassembled WGS sequence"/>
</dbReference>
<keyword evidence="6" id="KW-0238">DNA-binding</keyword>
<keyword evidence="13" id="KW-1185">Reference proteome</keyword>
<dbReference type="SUPFAM" id="SSF118290">
    <property type="entry name" value="WRKY DNA-binding domain"/>
    <property type="match status" value="2"/>
</dbReference>
<feature type="region of interest" description="Disordered" evidence="10">
    <location>
        <begin position="339"/>
        <end position="421"/>
    </location>
</feature>
<organism evidence="12 13">
    <name type="scientific">Quercus rubra</name>
    <name type="common">Northern red oak</name>
    <name type="synonym">Quercus borealis</name>
    <dbReference type="NCBI Taxonomy" id="3512"/>
    <lineage>
        <taxon>Eukaryota</taxon>
        <taxon>Viridiplantae</taxon>
        <taxon>Streptophyta</taxon>
        <taxon>Embryophyta</taxon>
        <taxon>Tracheophyta</taxon>
        <taxon>Spermatophyta</taxon>
        <taxon>Magnoliopsida</taxon>
        <taxon>eudicotyledons</taxon>
        <taxon>Gunneridae</taxon>
        <taxon>Pentapetalae</taxon>
        <taxon>rosids</taxon>
        <taxon>fabids</taxon>
        <taxon>Fagales</taxon>
        <taxon>Fagaceae</taxon>
        <taxon>Quercus</taxon>
    </lineage>
</organism>
<feature type="compositionally biased region" description="Basic and acidic residues" evidence="10">
    <location>
        <begin position="209"/>
        <end position="221"/>
    </location>
</feature>
<accession>A0AAN7GC18</accession>
<dbReference type="PANTHER" id="PTHR31221">
    <property type="entry name" value="WRKY TRANSCRIPTION FACTOR PROTEIN 1-RELATED"/>
    <property type="match status" value="1"/>
</dbReference>
<dbReference type="GO" id="GO:0043565">
    <property type="term" value="F:sequence-specific DNA binding"/>
    <property type="evidence" value="ECO:0007669"/>
    <property type="project" value="InterPro"/>
</dbReference>
<keyword evidence="8" id="KW-0539">Nucleus</keyword>
<dbReference type="SMART" id="SM00774">
    <property type="entry name" value="WRKY"/>
    <property type="match status" value="2"/>
</dbReference>
<comment type="subcellular location">
    <subcellularLocation>
        <location evidence="1">Nucleus</location>
    </subcellularLocation>
</comment>
<dbReference type="GO" id="GO:0003700">
    <property type="term" value="F:DNA-binding transcription factor activity"/>
    <property type="evidence" value="ECO:0007669"/>
    <property type="project" value="InterPro"/>
</dbReference>
<dbReference type="InterPro" id="IPR036576">
    <property type="entry name" value="WRKY_dom_sf"/>
</dbReference>
<dbReference type="GO" id="GO:0046872">
    <property type="term" value="F:metal ion binding"/>
    <property type="evidence" value="ECO:0007669"/>
    <property type="project" value="UniProtKB-KW"/>
</dbReference>
<dbReference type="FunFam" id="2.20.25.80:FF:000003">
    <property type="entry name" value="WRKY transcription factor 57"/>
    <property type="match status" value="1"/>
</dbReference>
<keyword evidence="2" id="KW-0479">Metal-binding</keyword>
<dbReference type="Gene3D" id="2.20.25.80">
    <property type="entry name" value="WRKY domain"/>
    <property type="match status" value="2"/>
</dbReference>
<keyword evidence="5" id="KW-0805">Transcription regulation</keyword>
<sequence length="718" mass="77999">MEEEECKSGSKSIAERRAAKCGFNAQSLNKTALFRTATPLASSSPAARSPRLTIPPGISPAALLDSPIMLPNTQVLPSPTTGTFPLVPLNHDSSMLSSLTAEDGGRCSDVGSSFKFMPYGDPNFPSRFSSFQEQGASVDYQALVSMQTPMDFEFPAELPKADVTKNCAADLPTEMKMVKNMIMNANSKIHCSEVAGDQKSLTKEPIHGEDIGTNHLVEGDQKGPCLSTGTERTSEDVYNWRKYGQKQVKGSEYPRSYYKCTHPNCQVKKKVERSYDGQITEIIYKGTHNHAKPQPNRRAFPGSAFSIDETSMMGEGSGTGKVEGGSIWRNIQSGSKDIKLGSDWRNDGVEGTSSASVVSELSDPISTTHGRSVGVFESADTPDLSSTLASHDDHEDGATQGSISLGEDAEDDESESKRRKTDSCLIETNLASRAVREPRVVVQIESDVDILDDGYRWRKYGQKVVKGNPNPRSYYKCTSAGCSVRKHVERAAHNLKCVITTYEGKHNHEVPTARNSGQINSNGGNVPPAAANAQPALTLPRHPNVLKSETQVQDLAPHFDRKPEFNNDYLSSSFLGNFNNDMKFGASSIYQMKFSPLQNTMPYASLGLNSNCNVTHHAGSIASVLPNFPISLPLNLPQAGLAGFDFKNGKSIGSVESFLSGQQLKENDVRILRPKQERKDDDLYDACLPIVDHGNALSSSSSSSSSSLYHQVMGSFPS</sequence>
<evidence type="ECO:0000256" key="7">
    <source>
        <dbReference type="ARBA" id="ARBA00023163"/>
    </source>
</evidence>
<evidence type="ECO:0000256" key="8">
    <source>
        <dbReference type="ARBA" id="ARBA00023242"/>
    </source>
</evidence>
<comment type="similarity">
    <text evidence="9">Belongs to the WRKY group I family.</text>
</comment>
<evidence type="ECO:0000313" key="13">
    <source>
        <dbReference type="Proteomes" id="UP001324115"/>
    </source>
</evidence>
<evidence type="ECO:0000313" key="12">
    <source>
        <dbReference type="EMBL" id="KAK4605794.1"/>
    </source>
</evidence>
<reference evidence="12 13" key="1">
    <citation type="journal article" date="2023" name="G3 (Bethesda)">
        <title>A haplotype-resolved chromosome-scale genome for Quercus rubra L. provides insights into the genetics of adaptive traits for red oak species.</title>
        <authorList>
            <person name="Kapoor B."/>
            <person name="Jenkins J."/>
            <person name="Schmutz J."/>
            <person name="Zhebentyayeva T."/>
            <person name="Kuelheim C."/>
            <person name="Coggeshall M."/>
            <person name="Heim C."/>
            <person name="Lasky J.R."/>
            <person name="Leites L."/>
            <person name="Islam-Faridi N."/>
            <person name="Romero-Severson J."/>
            <person name="DeLeo V.L."/>
            <person name="Lucas S.M."/>
            <person name="Lazic D."/>
            <person name="Gailing O."/>
            <person name="Carlson J."/>
            <person name="Staton M."/>
        </authorList>
    </citation>
    <scope>NUCLEOTIDE SEQUENCE [LARGE SCALE GENOMIC DNA]</scope>
    <source>
        <strain evidence="12">Pseudo-F2</strain>
    </source>
</reference>
<dbReference type="GO" id="GO:0005634">
    <property type="term" value="C:nucleus"/>
    <property type="evidence" value="ECO:0007669"/>
    <property type="project" value="UniProtKB-SubCell"/>
</dbReference>
<dbReference type="FunFam" id="2.20.25.80:FF:000006">
    <property type="entry name" value="WRKY transcription factor"/>
    <property type="match status" value="1"/>
</dbReference>
<dbReference type="PANTHER" id="PTHR31221:SF126">
    <property type="entry name" value="WRKY DOMAIN-CONTAINING PROTEIN"/>
    <property type="match status" value="1"/>
</dbReference>
<dbReference type="InterPro" id="IPR003657">
    <property type="entry name" value="WRKY_dom"/>
</dbReference>
<evidence type="ECO:0000259" key="11">
    <source>
        <dbReference type="PROSITE" id="PS50811"/>
    </source>
</evidence>
<evidence type="ECO:0000256" key="10">
    <source>
        <dbReference type="SAM" id="MobiDB-lite"/>
    </source>
</evidence>
<dbReference type="PROSITE" id="PS50811">
    <property type="entry name" value="WRKY"/>
    <property type="match status" value="2"/>
</dbReference>
<evidence type="ECO:0000256" key="4">
    <source>
        <dbReference type="ARBA" id="ARBA00022833"/>
    </source>
</evidence>
<proteinExistence type="inferred from homology"/>
<keyword evidence="3" id="KW-0677">Repeat</keyword>
<comment type="caution">
    <text evidence="12">The sequence shown here is derived from an EMBL/GenBank/DDBJ whole genome shotgun (WGS) entry which is preliminary data.</text>
</comment>
<feature type="compositionally biased region" description="Basic and acidic residues" evidence="10">
    <location>
        <begin position="339"/>
        <end position="348"/>
    </location>
</feature>
<gene>
    <name evidence="12" type="ORF">RGQ29_000186</name>
</gene>
<evidence type="ECO:0000256" key="9">
    <source>
        <dbReference type="ARBA" id="ARBA00061157"/>
    </source>
</evidence>
<feature type="compositionally biased region" description="Polar residues" evidence="10">
    <location>
        <begin position="351"/>
        <end position="370"/>
    </location>
</feature>
<dbReference type="EMBL" id="JAXUIC010000001">
    <property type="protein sequence ID" value="KAK4605794.1"/>
    <property type="molecule type" value="Genomic_DNA"/>
</dbReference>
<evidence type="ECO:0000256" key="1">
    <source>
        <dbReference type="ARBA" id="ARBA00004123"/>
    </source>
</evidence>
<keyword evidence="7" id="KW-0804">Transcription</keyword>
<name>A0AAN7GC18_QUERU</name>
<dbReference type="AlphaFoldDB" id="A0AAN7GC18"/>
<dbReference type="InterPro" id="IPR044810">
    <property type="entry name" value="WRKY_plant"/>
</dbReference>
<feature type="domain" description="WRKY" evidence="11">
    <location>
        <begin position="229"/>
        <end position="293"/>
    </location>
</feature>
<protein>
    <recommendedName>
        <fullName evidence="11">WRKY domain-containing protein</fullName>
    </recommendedName>
</protein>
<evidence type="ECO:0000256" key="5">
    <source>
        <dbReference type="ARBA" id="ARBA00023015"/>
    </source>
</evidence>
<feature type="region of interest" description="Disordered" evidence="10">
    <location>
        <begin position="209"/>
        <end position="231"/>
    </location>
</feature>
<evidence type="ECO:0000256" key="3">
    <source>
        <dbReference type="ARBA" id="ARBA00022737"/>
    </source>
</evidence>
<keyword evidence="4" id="KW-0862">Zinc</keyword>
<evidence type="ECO:0000256" key="6">
    <source>
        <dbReference type="ARBA" id="ARBA00023125"/>
    </source>
</evidence>